<feature type="region of interest" description="Disordered" evidence="2">
    <location>
        <begin position="516"/>
        <end position="592"/>
    </location>
</feature>
<keyword evidence="3" id="KW-0472">Membrane</keyword>
<dbReference type="AlphaFoldDB" id="A0A812XB07"/>
<dbReference type="InterPro" id="IPR045122">
    <property type="entry name" value="Csc1-like"/>
</dbReference>
<keyword evidence="3" id="KW-0812">Transmembrane</keyword>
<gene>
    <name evidence="4" type="ORF">SPIL2461_LOCUS20801</name>
</gene>
<feature type="transmembrane region" description="Helical" evidence="3">
    <location>
        <begin position="920"/>
        <end position="939"/>
    </location>
</feature>
<feature type="non-terminal residue" evidence="4">
    <location>
        <position position="1038"/>
    </location>
</feature>
<feature type="transmembrane region" description="Helical" evidence="3">
    <location>
        <begin position="665"/>
        <end position="686"/>
    </location>
</feature>
<name>A0A812XB07_SYMPI</name>
<feature type="transmembrane region" description="Helical" evidence="3">
    <location>
        <begin position="306"/>
        <end position="330"/>
    </location>
</feature>
<keyword evidence="5" id="KW-1185">Reference proteome</keyword>
<feature type="transmembrane region" description="Helical" evidence="3">
    <location>
        <begin position="249"/>
        <end position="267"/>
    </location>
</feature>
<evidence type="ECO:0000313" key="5">
    <source>
        <dbReference type="Proteomes" id="UP000649617"/>
    </source>
</evidence>
<feature type="transmembrane region" description="Helical" evidence="3">
    <location>
        <begin position="740"/>
        <end position="762"/>
    </location>
</feature>
<feature type="transmembrane region" description="Helical" evidence="3">
    <location>
        <begin position="859"/>
        <end position="875"/>
    </location>
</feature>
<feature type="coiled-coil region" evidence="1">
    <location>
        <begin position="449"/>
        <end position="483"/>
    </location>
</feature>
<feature type="transmembrane region" description="Helical" evidence="3">
    <location>
        <begin position="698"/>
        <end position="719"/>
    </location>
</feature>
<proteinExistence type="predicted"/>
<evidence type="ECO:0000256" key="2">
    <source>
        <dbReference type="SAM" id="MobiDB-lite"/>
    </source>
</evidence>
<feature type="region of interest" description="Disordered" evidence="2">
    <location>
        <begin position="1"/>
        <end position="25"/>
    </location>
</feature>
<evidence type="ECO:0000256" key="1">
    <source>
        <dbReference type="SAM" id="Coils"/>
    </source>
</evidence>
<protein>
    <recommendedName>
        <fullName evidence="6">CSC1/OSCA1-like 7TM region domain-containing protein</fullName>
    </recommendedName>
</protein>
<evidence type="ECO:0000256" key="3">
    <source>
        <dbReference type="SAM" id="Phobius"/>
    </source>
</evidence>
<feature type="compositionally biased region" description="Basic and acidic residues" evidence="2">
    <location>
        <begin position="530"/>
        <end position="579"/>
    </location>
</feature>
<keyword evidence="1" id="KW-0175">Coiled coil</keyword>
<feature type="transmembrane region" description="Helical" evidence="3">
    <location>
        <begin position="810"/>
        <end position="833"/>
    </location>
</feature>
<dbReference type="OrthoDB" id="444509at2759"/>
<keyword evidence="3" id="KW-1133">Transmembrane helix</keyword>
<dbReference type="GO" id="GO:0005227">
    <property type="term" value="F:calcium-activated cation channel activity"/>
    <property type="evidence" value="ECO:0007669"/>
    <property type="project" value="InterPro"/>
</dbReference>
<reference evidence="4" key="1">
    <citation type="submission" date="2021-02" db="EMBL/GenBank/DDBJ databases">
        <authorList>
            <person name="Dougan E. K."/>
            <person name="Rhodes N."/>
            <person name="Thang M."/>
            <person name="Chan C."/>
        </authorList>
    </citation>
    <scope>NUCLEOTIDE SEQUENCE</scope>
</reference>
<sequence>SADLLHEDLPGDAEDVEKSGTSPEESDWYIEDLVENTIAKAQTTDFDKQREQMLRHVHYTAATSPTGSGQGAPKDSWHISGTGATVPDDAEARIVQSQLHAEKQALPEDFEQRVKPLVVNKTVVHATAIPLNLPSECKRAPKHAIEFEDDETCPDACPLLAEDTEGEQHCYFKCVTKTECGVPKSGTNLAQSVPDMDVGFCRRCSVPGCRLCNRTAHSDVCGDCHHGFILQDGACVFQVPIIGTLAQSLLYFALLIPVAYFIIWCAVESITEEAPAEERQLWPLKTNTLKVPVAGPGSVLFFRYQVFIMLLALVLLVLWVLFICLTNGSLSALGTEDPKSPRELCTVIHQGYETQQRYMSAKSSFILTAYMTSFVLCILFAIHQRRTFNRLNIYPTHADFMALLDGLPAIAGSEPLEELLKAELEKATSQEIVGVSVGWHMGEHGEQIRKVLEEDVLALEDLKREQEDKKDAAETEVQTFSRQRPKWLRMFDKVMLTGILGIDTVPPPPEEVQAALAAQAAPSGGAGDAQKPEKPEAKEATKEPESKEKEAEKKESEGKEKEAEKKDPEGKETEKKTEGAEPLASSTSESPEALCNKIQSSPMALVVFKTETGRDDALQKCQSITFSKETVKFRPLVTEPMGVQWENMAITPQMRRERLSASVKLIVMASAAWTVCFYLPYALYASSFSYSNGDKPSAMMSVSLTVIVVLGNLIMYTFCAEAAQRVGHMLRDTQEGVYMVLYTFAILFNILLDAAVGGYIAYRTAVANHARTYGGILVEDLTRAQAIFESFEIQRQLSLQVFKYCFPSMFLIPFIGEAVAANWFTLHLARLVVTTFPHIKGYKAQQALKIFVPMDSGRYADVLINIAAAVLIFFLPGGYTVALLVGLLVSHVFIICFDHFRVLRCVPSFCFSSSVVDDYAQLLLIIPCALMLTAFVQKYNCSTDSICIQDSSLGFTLLAVFLLHCAMHWSALKTLVPKFGDVKEHVPTKLSYQEVAAKIAPSWFNLNPGFCLRSKYFYKHEKPCTLLVQGREHVLRKS</sequence>
<dbReference type="GO" id="GO:0005886">
    <property type="term" value="C:plasma membrane"/>
    <property type="evidence" value="ECO:0007669"/>
    <property type="project" value="TreeGrafter"/>
</dbReference>
<dbReference type="EMBL" id="CAJNIZ010045670">
    <property type="protein sequence ID" value="CAE7726711.1"/>
    <property type="molecule type" value="Genomic_DNA"/>
</dbReference>
<dbReference type="PANTHER" id="PTHR13018:SF5">
    <property type="entry name" value="RE44586P"/>
    <property type="match status" value="1"/>
</dbReference>
<dbReference type="Proteomes" id="UP000649617">
    <property type="component" value="Unassembled WGS sequence"/>
</dbReference>
<comment type="caution">
    <text evidence="4">The sequence shown here is derived from an EMBL/GenBank/DDBJ whole genome shotgun (WGS) entry which is preliminary data.</text>
</comment>
<dbReference type="PANTHER" id="PTHR13018">
    <property type="entry name" value="PROBABLE MEMBRANE PROTEIN DUF221-RELATED"/>
    <property type="match status" value="1"/>
</dbReference>
<feature type="non-terminal residue" evidence="4">
    <location>
        <position position="1"/>
    </location>
</feature>
<accession>A0A812XB07</accession>
<feature type="transmembrane region" description="Helical" evidence="3">
    <location>
        <begin position="364"/>
        <end position="382"/>
    </location>
</feature>
<evidence type="ECO:0000313" key="4">
    <source>
        <dbReference type="EMBL" id="CAE7726711.1"/>
    </source>
</evidence>
<evidence type="ECO:0008006" key="6">
    <source>
        <dbReference type="Google" id="ProtNLM"/>
    </source>
</evidence>
<organism evidence="4 5">
    <name type="scientific">Symbiodinium pilosum</name>
    <name type="common">Dinoflagellate</name>
    <dbReference type="NCBI Taxonomy" id="2952"/>
    <lineage>
        <taxon>Eukaryota</taxon>
        <taxon>Sar</taxon>
        <taxon>Alveolata</taxon>
        <taxon>Dinophyceae</taxon>
        <taxon>Suessiales</taxon>
        <taxon>Symbiodiniaceae</taxon>
        <taxon>Symbiodinium</taxon>
    </lineage>
</organism>